<dbReference type="Gene3D" id="3.40.50.1110">
    <property type="entry name" value="SGNH hydrolase"/>
    <property type="match status" value="1"/>
</dbReference>
<dbReference type="Pfam" id="PF13472">
    <property type="entry name" value="Lipase_GDSL_2"/>
    <property type="match status" value="1"/>
</dbReference>
<dbReference type="InterPro" id="IPR013830">
    <property type="entry name" value="SGNH_hydro"/>
</dbReference>
<name>A0A809RHW1_9PROT</name>
<evidence type="ECO:0000313" key="3">
    <source>
        <dbReference type="Proteomes" id="UP000463939"/>
    </source>
</evidence>
<dbReference type="SUPFAM" id="SSF52266">
    <property type="entry name" value="SGNH hydrolase"/>
    <property type="match status" value="1"/>
</dbReference>
<dbReference type="InterPro" id="IPR008265">
    <property type="entry name" value="Lipase_GDSL_AS"/>
</dbReference>
<sequence>MGWKSLLVIGWLLITGIAHAAPVILVYGDSLSAGYGLAAHQAWPDLLQQRLTTKNWQIINASISGETTAGGLARLPDTLAQHHPKIVILALGANDGLRGLSMAAMYDNLNNMMQQIRNTGAVILLVGVHLPPNYGIAYTEKFQQVYTKLAQQHHVAYLPSLLANVENKRELFQADGLHPIAVAEPLVLDAVLDGLLPLLKHGKY</sequence>
<dbReference type="Proteomes" id="UP000463939">
    <property type="component" value="Chromosome"/>
</dbReference>
<dbReference type="PROSITE" id="PS01098">
    <property type="entry name" value="LIPASE_GDSL_SER"/>
    <property type="match status" value="1"/>
</dbReference>
<dbReference type="PANTHER" id="PTHR30383:SF24">
    <property type="entry name" value="THIOESTERASE 1_PROTEASE 1_LYSOPHOSPHOLIPASE L1"/>
    <property type="match status" value="1"/>
</dbReference>
<keyword evidence="3" id="KW-1185">Reference proteome</keyword>
<dbReference type="InterPro" id="IPR036514">
    <property type="entry name" value="SGNH_hydro_sf"/>
</dbReference>
<dbReference type="AlphaFoldDB" id="A0A809RHW1"/>
<accession>A0A809RHW1</accession>
<dbReference type="CDD" id="cd01822">
    <property type="entry name" value="Lysophospholipase_L1_like"/>
    <property type="match status" value="1"/>
</dbReference>
<dbReference type="InterPro" id="IPR051532">
    <property type="entry name" value="Ester_Hydrolysis_Enzymes"/>
</dbReference>
<evidence type="ECO:0000259" key="1">
    <source>
        <dbReference type="Pfam" id="PF13472"/>
    </source>
</evidence>
<dbReference type="GO" id="GO:0006629">
    <property type="term" value="P:lipid metabolic process"/>
    <property type="evidence" value="ECO:0007669"/>
    <property type="project" value="InterPro"/>
</dbReference>
<dbReference type="EMBL" id="AP021881">
    <property type="protein sequence ID" value="BBP00434.1"/>
    <property type="molecule type" value="Genomic_DNA"/>
</dbReference>
<dbReference type="GO" id="GO:0004622">
    <property type="term" value="F:phosphatidylcholine lysophospholipase activity"/>
    <property type="evidence" value="ECO:0007669"/>
    <property type="project" value="TreeGrafter"/>
</dbReference>
<organism evidence="2 3">
    <name type="scientific">Sulfuriferula nivalis</name>
    <dbReference type="NCBI Taxonomy" id="2675298"/>
    <lineage>
        <taxon>Bacteria</taxon>
        <taxon>Pseudomonadati</taxon>
        <taxon>Pseudomonadota</taxon>
        <taxon>Betaproteobacteria</taxon>
        <taxon>Nitrosomonadales</taxon>
        <taxon>Sulfuricellaceae</taxon>
        <taxon>Sulfuriferula</taxon>
    </lineage>
</organism>
<dbReference type="KEGG" id="sniv:SFSGTM_11420"/>
<reference evidence="3" key="1">
    <citation type="submission" date="2019-11" db="EMBL/GenBank/DDBJ databases">
        <title>Isolation and characterization of a novel species in the genus Sulfuriferula.</title>
        <authorList>
            <person name="Mochizuki J."/>
            <person name="Kojima H."/>
            <person name="Fukui M."/>
        </authorList>
    </citation>
    <scope>NUCLEOTIDE SEQUENCE [LARGE SCALE GENOMIC DNA]</scope>
    <source>
        <strain evidence="3">SGTM</strain>
    </source>
</reference>
<dbReference type="PANTHER" id="PTHR30383">
    <property type="entry name" value="THIOESTERASE 1/PROTEASE 1/LYSOPHOSPHOLIPASE L1"/>
    <property type="match status" value="1"/>
</dbReference>
<feature type="domain" description="SGNH hydrolase-type esterase" evidence="1">
    <location>
        <begin position="26"/>
        <end position="179"/>
    </location>
</feature>
<gene>
    <name evidence="2" type="ORF">SFSGTM_11420</name>
</gene>
<evidence type="ECO:0000313" key="2">
    <source>
        <dbReference type="EMBL" id="BBP00434.1"/>
    </source>
</evidence>
<proteinExistence type="predicted"/>
<protein>
    <submittedName>
        <fullName evidence="2">Arylesterase</fullName>
    </submittedName>
</protein>
<dbReference type="RefSeq" id="WP_162084365.1">
    <property type="nucleotide sequence ID" value="NZ_AP021881.1"/>
</dbReference>